<dbReference type="PROSITE" id="PS51257">
    <property type="entry name" value="PROKAR_LIPOPROTEIN"/>
    <property type="match status" value="1"/>
</dbReference>
<gene>
    <name evidence="3" type="ORF">GCM10025874_13540</name>
</gene>
<accession>A0AA37UNC8</accession>
<reference evidence="3 4" key="1">
    <citation type="journal article" date="2014" name="Int. J. Syst. Evol. Microbiol.">
        <title>Complete genome sequence of Corynebacterium casei LMG S-19264T (=DSM 44701T), isolated from a smear-ripened cheese.</title>
        <authorList>
            <consortium name="US DOE Joint Genome Institute (JGI-PGF)"/>
            <person name="Walter F."/>
            <person name="Albersmeier A."/>
            <person name="Kalinowski J."/>
            <person name="Ruckert C."/>
        </authorList>
    </citation>
    <scope>NUCLEOTIDE SEQUENCE [LARGE SCALE GENOMIC DNA]</scope>
    <source>
        <strain evidence="3 4">NBRC 112289</strain>
    </source>
</reference>
<evidence type="ECO:0000256" key="1">
    <source>
        <dbReference type="SAM" id="MobiDB-lite"/>
    </source>
</evidence>
<proteinExistence type="predicted"/>
<comment type="caution">
    <text evidence="3">The sequence shown here is derived from an EMBL/GenBank/DDBJ whole genome shotgun (WGS) entry which is preliminary data.</text>
</comment>
<keyword evidence="4" id="KW-1185">Reference proteome</keyword>
<evidence type="ECO:0000256" key="2">
    <source>
        <dbReference type="SAM" id="SignalP"/>
    </source>
</evidence>
<dbReference type="RefSeq" id="WP_284231365.1">
    <property type="nucleotide sequence ID" value="NZ_BSUL01000001.1"/>
</dbReference>
<feature type="compositionally biased region" description="Low complexity" evidence="1">
    <location>
        <begin position="30"/>
        <end position="47"/>
    </location>
</feature>
<dbReference type="AlphaFoldDB" id="A0AA37UNC8"/>
<feature type="region of interest" description="Disordered" evidence="1">
    <location>
        <begin position="24"/>
        <end position="51"/>
    </location>
</feature>
<evidence type="ECO:0000313" key="3">
    <source>
        <dbReference type="EMBL" id="GMA28101.1"/>
    </source>
</evidence>
<evidence type="ECO:0000313" key="4">
    <source>
        <dbReference type="Proteomes" id="UP001157160"/>
    </source>
</evidence>
<name>A0AA37UNC8_9MICO</name>
<keyword evidence="2" id="KW-0732">Signal</keyword>
<feature type="signal peptide" evidence="2">
    <location>
        <begin position="1"/>
        <end position="28"/>
    </location>
</feature>
<feature type="chain" id="PRO_5041445618" description="DUF3558 domain-containing protein" evidence="2">
    <location>
        <begin position="29"/>
        <end position="379"/>
    </location>
</feature>
<protein>
    <recommendedName>
        <fullName evidence="5">DUF3558 domain-containing protein</fullName>
    </recommendedName>
</protein>
<dbReference type="Proteomes" id="UP001157160">
    <property type="component" value="Unassembled WGS sequence"/>
</dbReference>
<sequence length="379" mass="40508">MRIRTLAAVPAALAIIATVLTGCTNPSADPEPTVEPTTAPAEPGAEPVAEESDLRTICEGLIPLATVQERFGDDTTLLIDHGPSPEPEFSTWAALASGDVLCFWGNPDQETINANVSLMLFRDGADEYARSREENELLEAEQSGSLDRRFDAFGASVDWCDGYRCETSVLLDEGPSWVTLQLRADEGSTLLDTASMRSRWDPVLEVALAETPAALEAVPDARSAQPACDDLLGLDEASALLGETVTKVTDAGDWLEGATVVGEKWHPAYHGTACRWGDTQEGAAVHVAFIAAPDWVRAASFERVGPTESGFRHTPLTGESITIDGASDAWQFCREPGDGIEECRVDLQVGDVWLQLEGFGVDEPLAVAEAVARNLAGRA</sequence>
<evidence type="ECO:0008006" key="5">
    <source>
        <dbReference type="Google" id="ProtNLM"/>
    </source>
</evidence>
<dbReference type="EMBL" id="BSUL01000001">
    <property type="protein sequence ID" value="GMA28101.1"/>
    <property type="molecule type" value="Genomic_DNA"/>
</dbReference>
<organism evidence="3 4">
    <name type="scientific">Arenivirga flava</name>
    <dbReference type="NCBI Taxonomy" id="1930060"/>
    <lineage>
        <taxon>Bacteria</taxon>
        <taxon>Bacillati</taxon>
        <taxon>Actinomycetota</taxon>
        <taxon>Actinomycetes</taxon>
        <taxon>Micrococcales</taxon>
        <taxon>Microbacteriaceae</taxon>
        <taxon>Arenivirga</taxon>
    </lineage>
</organism>